<comment type="caution">
    <text evidence="1">The sequence shown here is derived from an EMBL/GenBank/DDBJ whole genome shotgun (WGS) entry which is preliminary data.</text>
</comment>
<protein>
    <submittedName>
        <fullName evidence="1">Uncharacterized protein</fullName>
    </submittedName>
</protein>
<sequence length="115" mass="13593">MKEKLIKKAILEIENPTFGTTEQYLEVLDLEIEDRKLKIERVDLASFEEDNVVYFAIKDEPFFLCVYFSKKDNEITYVGTENGKSGLFNGNFRRSDFSSTFSIHQLERPFWMECK</sequence>
<proteinExistence type="predicted"/>
<gene>
    <name evidence="1" type="ORF">L1967_19140</name>
</gene>
<dbReference type="Proteomes" id="UP001139521">
    <property type="component" value="Unassembled WGS sequence"/>
</dbReference>
<keyword evidence="2" id="KW-1185">Reference proteome</keyword>
<organism evidence="1 2">
    <name type="scientific">Zunongwangia pacifica</name>
    <dbReference type="NCBI Taxonomy" id="2911062"/>
    <lineage>
        <taxon>Bacteria</taxon>
        <taxon>Pseudomonadati</taxon>
        <taxon>Bacteroidota</taxon>
        <taxon>Flavobacteriia</taxon>
        <taxon>Flavobacteriales</taxon>
        <taxon>Flavobacteriaceae</taxon>
        <taxon>Zunongwangia</taxon>
    </lineage>
</organism>
<accession>A0A9X2CLU3</accession>
<reference evidence="1" key="1">
    <citation type="submission" date="2022-01" db="EMBL/GenBank/DDBJ databases">
        <title>Genome sequencing of Zunongwangia sp. M21534 genome.</title>
        <authorList>
            <person name="Chen Y."/>
            <person name="Dong C."/>
            <person name="Shao Z."/>
        </authorList>
    </citation>
    <scope>NUCLEOTIDE SEQUENCE</scope>
    <source>
        <strain evidence="1">MCCC M21534</strain>
    </source>
</reference>
<dbReference type="AlphaFoldDB" id="A0A9X2CLU3"/>
<evidence type="ECO:0000313" key="2">
    <source>
        <dbReference type="Proteomes" id="UP001139521"/>
    </source>
</evidence>
<name>A0A9X2CLU3_9FLAO</name>
<evidence type="ECO:0000313" key="1">
    <source>
        <dbReference type="EMBL" id="MCL6220411.1"/>
    </source>
</evidence>
<dbReference type="RefSeq" id="WP_249603109.1">
    <property type="nucleotide sequence ID" value="NZ_JAKHSK010000040.1"/>
</dbReference>
<dbReference type="EMBL" id="JAKHSK010000040">
    <property type="protein sequence ID" value="MCL6220411.1"/>
    <property type="molecule type" value="Genomic_DNA"/>
</dbReference>